<name>A0A226CXA6_FOLCA</name>
<organism evidence="2 3">
    <name type="scientific">Folsomia candida</name>
    <name type="common">Springtail</name>
    <dbReference type="NCBI Taxonomy" id="158441"/>
    <lineage>
        <taxon>Eukaryota</taxon>
        <taxon>Metazoa</taxon>
        <taxon>Ecdysozoa</taxon>
        <taxon>Arthropoda</taxon>
        <taxon>Hexapoda</taxon>
        <taxon>Collembola</taxon>
        <taxon>Entomobryomorpha</taxon>
        <taxon>Isotomoidea</taxon>
        <taxon>Isotomidae</taxon>
        <taxon>Proisotominae</taxon>
        <taxon>Folsomia</taxon>
    </lineage>
</organism>
<keyword evidence="1" id="KW-0812">Transmembrane</keyword>
<evidence type="ECO:0000313" key="3">
    <source>
        <dbReference type="Proteomes" id="UP000198287"/>
    </source>
</evidence>
<accession>A0A226CXA6</accession>
<evidence type="ECO:0000256" key="1">
    <source>
        <dbReference type="SAM" id="Phobius"/>
    </source>
</evidence>
<gene>
    <name evidence="2" type="ORF">Fcan01_27849</name>
</gene>
<dbReference type="AlphaFoldDB" id="A0A226CXA6"/>
<keyword evidence="1" id="KW-1133">Transmembrane helix</keyword>
<sequence>MHKFDSTSATHPLQTLPLIKKYGPSSTQNFIYGGQLAQIFTMRRTHIFSTVAILLIFAVPLSSMVVTVDASLWDTVKEAAKKVNPYTAWGACIIGFIANLA</sequence>
<dbReference type="EMBL" id="LNIX01000058">
    <property type="protein sequence ID" value="OXA37400.1"/>
    <property type="molecule type" value="Genomic_DNA"/>
</dbReference>
<proteinExistence type="predicted"/>
<evidence type="ECO:0000313" key="2">
    <source>
        <dbReference type="EMBL" id="OXA37400.1"/>
    </source>
</evidence>
<keyword evidence="3" id="KW-1185">Reference proteome</keyword>
<dbReference type="Proteomes" id="UP000198287">
    <property type="component" value="Unassembled WGS sequence"/>
</dbReference>
<comment type="caution">
    <text evidence="2">The sequence shown here is derived from an EMBL/GenBank/DDBJ whole genome shotgun (WGS) entry which is preliminary data.</text>
</comment>
<protein>
    <submittedName>
        <fullName evidence="2">Uncharacterized protein</fullName>
    </submittedName>
</protein>
<reference evidence="2 3" key="1">
    <citation type="submission" date="2015-12" db="EMBL/GenBank/DDBJ databases">
        <title>The genome of Folsomia candida.</title>
        <authorList>
            <person name="Faddeeva A."/>
            <person name="Derks M.F."/>
            <person name="Anvar Y."/>
            <person name="Smit S."/>
            <person name="Van Straalen N."/>
            <person name="Roelofs D."/>
        </authorList>
    </citation>
    <scope>NUCLEOTIDE SEQUENCE [LARGE SCALE GENOMIC DNA]</scope>
    <source>
        <strain evidence="2 3">VU population</strain>
        <tissue evidence="2">Whole body</tissue>
    </source>
</reference>
<feature type="transmembrane region" description="Helical" evidence="1">
    <location>
        <begin position="47"/>
        <end position="68"/>
    </location>
</feature>
<keyword evidence="1" id="KW-0472">Membrane</keyword>